<comment type="catalytic activity">
    <reaction evidence="10">
        <text>orotidine 5'-phosphate + diphosphate = orotate + 5-phospho-alpha-D-ribose 1-diphosphate</text>
        <dbReference type="Rhea" id="RHEA:10380"/>
        <dbReference type="ChEBI" id="CHEBI:30839"/>
        <dbReference type="ChEBI" id="CHEBI:33019"/>
        <dbReference type="ChEBI" id="CHEBI:57538"/>
        <dbReference type="ChEBI" id="CHEBI:58017"/>
        <dbReference type="EC" id="2.4.2.10"/>
    </reaction>
</comment>
<feature type="domain" description="Phosphoribosyltransferase" evidence="12">
    <location>
        <begin position="116"/>
        <end position="225"/>
    </location>
</feature>
<dbReference type="InterPro" id="IPR023031">
    <property type="entry name" value="OPRT"/>
</dbReference>
<dbReference type="NCBIfam" id="TIGR00336">
    <property type="entry name" value="pyrE"/>
    <property type="match status" value="1"/>
</dbReference>
<evidence type="ECO:0000256" key="10">
    <source>
        <dbReference type="ARBA" id="ARBA00049126"/>
    </source>
</evidence>
<dbReference type="GO" id="GO:0004588">
    <property type="term" value="F:orotate phosphoribosyltransferase activity"/>
    <property type="evidence" value="ECO:0007669"/>
    <property type="project" value="UniProtKB-EC"/>
</dbReference>
<evidence type="ECO:0000256" key="5">
    <source>
        <dbReference type="ARBA" id="ARBA00011971"/>
    </source>
</evidence>
<evidence type="ECO:0000256" key="9">
    <source>
        <dbReference type="ARBA" id="ARBA00022975"/>
    </source>
</evidence>
<dbReference type="PANTHER" id="PTHR46683">
    <property type="entry name" value="OROTATE PHOSPHORIBOSYLTRANSFERASE 1-RELATED"/>
    <property type="match status" value="1"/>
</dbReference>
<organism evidence="13 14">
    <name type="scientific">Aureobasidium pullulans</name>
    <name type="common">Black yeast</name>
    <name type="synonym">Pullularia pullulans</name>
    <dbReference type="NCBI Taxonomy" id="5580"/>
    <lineage>
        <taxon>Eukaryota</taxon>
        <taxon>Fungi</taxon>
        <taxon>Dikarya</taxon>
        <taxon>Ascomycota</taxon>
        <taxon>Pezizomycotina</taxon>
        <taxon>Dothideomycetes</taxon>
        <taxon>Dothideomycetidae</taxon>
        <taxon>Dothideales</taxon>
        <taxon>Saccotheciaceae</taxon>
        <taxon>Aureobasidium</taxon>
    </lineage>
</organism>
<dbReference type="CDD" id="cd06223">
    <property type="entry name" value="PRTases_typeI"/>
    <property type="match status" value="1"/>
</dbReference>
<dbReference type="EC" id="2.4.2.10" evidence="5"/>
<dbReference type="InterPro" id="IPR029057">
    <property type="entry name" value="PRTase-like"/>
</dbReference>
<dbReference type="Gene3D" id="3.40.50.2020">
    <property type="match status" value="1"/>
</dbReference>
<dbReference type="HAMAP" id="MF_01208">
    <property type="entry name" value="PyrE"/>
    <property type="match status" value="1"/>
</dbReference>
<sequence>MCPHTCHICICTLGSSRCSRFAAVDSRASSLSHLVSHPFPIHFATPPPPMSSAEALPAYKRDLISLTLSSNILTFGSFTLKSGRISPYFFNCGLFSKGKLIRGISEAYARTVAEYCSAHPEFKFDVLFGPAYKGIPLCATTAEKLAGIDEEKYGDLGFVYNRKEVKDHGEGGLMVGESLKGKKVVVIDDVMTAGTAIREAISIIKSQGGELVGIIVALDRQEKTPSEGEKQGKPDDGSDRPSTIGQVREETGVPVLAVLTLDDVIEGVKGQATEEQLKGMEDYKKKYGASS</sequence>
<evidence type="ECO:0000256" key="4">
    <source>
        <dbReference type="ARBA" id="ARBA00011738"/>
    </source>
</evidence>
<evidence type="ECO:0000256" key="6">
    <source>
        <dbReference type="ARBA" id="ARBA00014769"/>
    </source>
</evidence>
<dbReference type="GO" id="GO:0006207">
    <property type="term" value="P:'de novo' pyrimidine nucleobase biosynthetic process"/>
    <property type="evidence" value="ECO:0007669"/>
    <property type="project" value="TreeGrafter"/>
</dbReference>
<feature type="compositionally biased region" description="Basic and acidic residues" evidence="11">
    <location>
        <begin position="222"/>
        <end position="239"/>
    </location>
</feature>
<comment type="subunit">
    <text evidence="4">Homodimer.</text>
</comment>
<dbReference type="SUPFAM" id="SSF53271">
    <property type="entry name" value="PRTase-like"/>
    <property type="match status" value="1"/>
</dbReference>
<proteinExistence type="inferred from homology"/>
<dbReference type="Proteomes" id="UP000304928">
    <property type="component" value="Unassembled WGS sequence"/>
</dbReference>
<evidence type="ECO:0000256" key="1">
    <source>
        <dbReference type="ARBA" id="ARBA00003769"/>
    </source>
</evidence>
<evidence type="ECO:0000256" key="8">
    <source>
        <dbReference type="ARBA" id="ARBA00022679"/>
    </source>
</evidence>
<evidence type="ECO:0000259" key="12">
    <source>
        <dbReference type="Pfam" id="PF00156"/>
    </source>
</evidence>
<evidence type="ECO:0000256" key="11">
    <source>
        <dbReference type="SAM" id="MobiDB-lite"/>
    </source>
</evidence>
<keyword evidence="9" id="KW-0665">Pyrimidine biosynthesis</keyword>
<keyword evidence="8 13" id="KW-0808">Transferase</keyword>
<gene>
    <name evidence="13" type="ORF">D6D15_06849</name>
</gene>
<accession>A0A4S9B498</accession>
<dbReference type="FunFam" id="3.40.50.2020:FF:000008">
    <property type="entry name" value="Orotate phosphoribosyltransferase"/>
    <property type="match status" value="1"/>
</dbReference>
<evidence type="ECO:0000256" key="2">
    <source>
        <dbReference type="ARBA" id="ARBA00004889"/>
    </source>
</evidence>
<comment type="function">
    <text evidence="1">Catalyzes the transfer of a ribosyl phosphate group from 5-phosphoribose 1-diphosphate to orotate, leading to the formation of orotidine monophosphate (OMP).</text>
</comment>
<evidence type="ECO:0000256" key="7">
    <source>
        <dbReference type="ARBA" id="ARBA00022676"/>
    </source>
</evidence>
<keyword evidence="7 13" id="KW-0328">Glycosyltransferase</keyword>
<dbReference type="EMBL" id="QZAR01000131">
    <property type="protein sequence ID" value="THW87186.1"/>
    <property type="molecule type" value="Genomic_DNA"/>
</dbReference>
<comment type="pathway">
    <text evidence="2">Pyrimidine metabolism; UMP biosynthesis via de novo pathway; UMP from orotate: step 1/2.</text>
</comment>
<dbReference type="UniPathway" id="UPA00070">
    <property type="reaction ID" value="UER00119"/>
</dbReference>
<evidence type="ECO:0000313" key="13">
    <source>
        <dbReference type="EMBL" id="THW87186.1"/>
    </source>
</evidence>
<evidence type="ECO:0000313" key="14">
    <source>
        <dbReference type="Proteomes" id="UP000304928"/>
    </source>
</evidence>
<feature type="region of interest" description="Disordered" evidence="11">
    <location>
        <begin position="222"/>
        <end position="251"/>
    </location>
</feature>
<comment type="similarity">
    <text evidence="3">Belongs to the purine/pyrimidine phosphoribosyltransferase family. PyrE subfamily.</text>
</comment>
<evidence type="ECO:0000256" key="3">
    <source>
        <dbReference type="ARBA" id="ARBA00006340"/>
    </source>
</evidence>
<reference evidence="13 14" key="1">
    <citation type="submission" date="2018-10" db="EMBL/GenBank/DDBJ databases">
        <title>Fifty Aureobasidium pullulans genomes reveal a recombining polyextremotolerant generalist.</title>
        <authorList>
            <person name="Gostincar C."/>
            <person name="Turk M."/>
            <person name="Zajc J."/>
            <person name="Gunde-Cimerman N."/>
        </authorList>
    </citation>
    <scope>NUCLEOTIDE SEQUENCE [LARGE SCALE GENOMIC DNA]</scope>
    <source>
        <strain evidence="13 14">EXF-10507</strain>
    </source>
</reference>
<dbReference type="InterPro" id="IPR004467">
    <property type="entry name" value="Or_phspho_trans_dom"/>
</dbReference>
<dbReference type="GO" id="GO:0046132">
    <property type="term" value="P:pyrimidine ribonucleoside biosynthetic process"/>
    <property type="evidence" value="ECO:0007669"/>
    <property type="project" value="TreeGrafter"/>
</dbReference>
<dbReference type="InterPro" id="IPR000836">
    <property type="entry name" value="PRTase_dom"/>
</dbReference>
<dbReference type="GO" id="GO:0044205">
    <property type="term" value="P:'de novo' UMP biosynthetic process"/>
    <property type="evidence" value="ECO:0007669"/>
    <property type="project" value="UniProtKB-UniPathway"/>
</dbReference>
<name>A0A4S9B498_AURPU</name>
<comment type="caution">
    <text evidence="13">The sequence shown here is derived from an EMBL/GenBank/DDBJ whole genome shotgun (WGS) entry which is preliminary data.</text>
</comment>
<dbReference type="Pfam" id="PF00156">
    <property type="entry name" value="Pribosyltran"/>
    <property type="match status" value="1"/>
</dbReference>
<dbReference type="PANTHER" id="PTHR46683:SF1">
    <property type="entry name" value="OROTATE PHOSPHORIBOSYLTRANSFERASE 1-RELATED"/>
    <property type="match status" value="1"/>
</dbReference>
<dbReference type="GO" id="GO:0005737">
    <property type="term" value="C:cytoplasm"/>
    <property type="evidence" value="ECO:0007669"/>
    <property type="project" value="TreeGrafter"/>
</dbReference>
<dbReference type="AlphaFoldDB" id="A0A4S9B498"/>
<protein>
    <recommendedName>
        <fullName evidence="6">Orotate phosphoribosyltransferase</fullName>
        <ecNumber evidence="5">2.4.2.10</ecNumber>
    </recommendedName>
</protein>